<name>I7M8S0_TETTS</name>
<gene>
    <name evidence="1" type="ORF">TTHERM_00138120</name>
</gene>
<proteinExistence type="predicted"/>
<keyword evidence="2" id="KW-1185">Reference proteome</keyword>
<protein>
    <submittedName>
        <fullName evidence="1">Uncharacterized protein</fullName>
    </submittedName>
</protein>
<evidence type="ECO:0000313" key="1">
    <source>
        <dbReference type="EMBL" id="EAR99549.1"/>
    </source>
</evidence>
<dbReference type="EMBL" id="GG662639">
    <property type="protein sequence ID" value="EAR99549.1"/>
    <property type="molecule type" value="Genomic_DNA"/>
</dbReference>
<dbReference type="AlphaFoldDB" id="I7M8S0"/>
<dbReference type="RefSeq" id="XP_001019794.1">
    <property type="nucleotide sequence ID" value="XM_001019794.1"/>
</dbReference>
<dbReference type="Proteomes" id="UP000009168">
    <property type="component" value="Unassembled WGS sequence"/>
</dbReference>
<dbReference type="InParanoid" id="I7M8S0"/>
<reference evidence="2" key="1">
    <citation type="journal article" date="2006" name="PLoS Biol.">
        <title>Macronuclear genome sequence of the ciliate Tetrahymena thermophila, a model eukaryote.</title>
        <authorList>
            <person name="Eisen J.A."/>
            <person name="Coyne R.S."/>
            <person name="Wu M."/>
            <person name="Wu D."/>
            <person name="Thiagarajan M."/>
            <person name="Wortman J.R."/>
            <person name="Badger J.H."/>
            <person name="Ren Q."/>
            <person name="Amedeo P."/>
            <person name="Jones K.M."/>
            <person name="Tallon L.J."/>
            <person name="Delcher A.L."/>
            <person name="Salzberg S.L."/>
            <person name="Silva J.C."/>
            <person name="Haas B.J."/>
            <person name="Majoros W.H."/>
            <person name="Farzad M."/>
            <person name="Carlton J.M."/>
            <person name="Smith R.K. Jr."/>
            <person name="Garg J."/>
            <person name="Pearlman R.E."/>
            <person name="Karrer K.M."/>
            <person name="Sun L."/>
            <person name="Manning G."/>
            <person name="Elde N.C."/>
            <person name="Turkewitz A.P."/>
            <person name="Asai D.J."/>
            <person name="Wilkes D.E."/>
            <person name="Wang Y."/>
            <person name="Cai H."/>
            <person name="Collins K."/>
            <person name="Stewart B.A."/>
            <person name="Lee S.R."/>
            <person name="Wilamowska K."/>
            <person name="Weinberg Z."/>
            <person name="Ruzzo W.L."/>
            <person name="Wloga D."/>
            <person name="Gaertig J."/>
            <person name="Frankel J."/>
            <person name="Tsao C.-C."/>
            <person name="Gorovsky M.A."/>
            <person name="Keeling P.J."/>
            <person name="Waller R.F."/>
            <person name="Patron N.J."/>
            <person name="Cherry J.M."/>
            <person name="Stover N.A."/>
            <person name="Krieger C.J."/>
            <person name="del Toro C."/>
            <person name="Ryder H.F."/>
            <person name="Williamson S.C."/>
            <person name="Barbeau R.A."/>
            <person name="Hamilton E.P."/>
            <person name="Orias E."/>
        </authorList>
    </citation>
    <scope>NUCLEOTIDE SEQUENCE [LARGE SCALE GENOMIC DNA]</scope>
    <source>
        <strain evidence="2">SB210</strain>
    </source>
</reference>
<dbReference type="GeneID" id="7839957"/>
<dbReference type="HOGENOM" id="CLU_1690284_0_0_1"/>
<sequence>MINIFNFVKKNDKEQFKYCCSEMNQILIIHTQKLDDLRETLYGCIKQKSKKLEDSQLQDDIALLNGLIQIIKCPKKRYIFSCTIDCLKKYKEDFNYIDDVIQNNLKKMTTNQMRKFSTNMKMYENVIYKRDILNKFYNSLDDLDSPVKVKQEIFTF</sequence>
<organism evidence="1 2">
    <name type="scientific">Tetrahymena thermophila (strain SB210)</name>
    <dbReference type="NCBI Taxonomy" id="312017"/>
    <lineage>
        <taxon>Eukaryota</taxon>
        <taxon>Sar</taxon>
        <taxon>Alveolata</taxon>
        <taxon>Ciliophora</taxon>
        <taxon>Intramacronucleata</taxon>
        <taxon>Oligohymenophorea</taxon>
        <taxon>Hymenostomatida</taxon>
        <taxon>Tetrahymenina</taxon>
        <taxon>Tetrahymenidae</taxon>
        <taxon>Tetrahymena</taxon>
    </lineage>
</organism>
<evidence type="ECO:0000313" key="2">
    <source>
        <dbReference type="Proteomes" id="UP000009168"/>
    </source>
</evidence>
<dbReference type="KEGG" id="tet:TTHERM_00138120"/>
<accession>I7M8S0</accession>